<evidence type="ECO:0000313" key="1">
    <source>
        <dbReference type="EMBL" id="KEY73407.1"/>
    </source>
</evidence>
<dbReference type="EMBL" id="KL647849">
    <property type="protein sequence ID" value="KEY73407.1"/>
    <property type="molecule type" value="Genomic_DNA"/>
</dbReference>
<gene>
    <name evidence="1" type="ORF">S7711_10058</name>
</gene>
<dbReference type="Proteomes" id="UP000028045">
    <property type="component" value="Unassembled WGS sequence"/>
</dbReference>
<dbReference type="InterPro" id="IPR015943">
    <property type="entry name" value="WD40/YVTN_repeat-like_dom_sf"/>
</dbReference>
<protein>
    <submittedName>
        <fullName evidence="1">Uncharacterized protein</fullName>
    </submittedName>
</protein>
<dbReference type="InterPro" id="IPR019405">
    <property type="entry name" value="Lactonase_7-beta_prop"/>
</dbReference>
<organism evidence="1 2">
    <name type="scientific">Stachybotrys chartarum (strain CBS 109288 / IBT 7711)</name>
    <name type="common">Toxic black mold</name>
    <name type="synonym">Stilbospora chartarum</name>
    <dbReference type="NCBI Taxonomy" id="1280523"/>
    <lineage>
        <taxon>Eukaryota</taxon>
        <taxon>Fungi</taxon>
        <taxon>Dikarya</taxon>
        <taxon>Ascomycota</taxon>
        <taxon>Pezizomycotina</taxon>
        <taxon>Sordariomycetes</taxon>
        <taxon>Hypocreomycetidae</taxon>
        <taxon>Hypocreales</taxon>
        <taxon>Stachybotryaceae</taxon>
        <taxon>Stachybotrys</taxon>
    </lineage>
</organism>
<accession>A0A084B778</accession>
<keyword evidence="2" id="KW-1185">Reference proteome</keyword>
<dbReference type="Pfam" id="PF10282">
    <property type="entry name" value="Lactonase"/>
    <property type="match status" value="1"/>
</dbReference>
<dbReference type="AlphaFoldDB" id="A0A084B778"/>
<dbReference type="Gene3D" id="2.130.10.10">
    <property type="entry name" value="YVTN repeat-like/Quinoprotein amine dehydrogenase"/>
    <property type="match status" value="1"/>
</dbReference>
<name>A0A084B778_STACB</name>
<reference evidence="1 2" key="1">
    <citation type="journal article" date="2014" name="BMC Genomics">
        <title>Comparative genome sequencing reveals chemotype-specific gene clusters in the toxigenic black mold Stachybotrys.</title>
        <authorList>
            <person name="Semeiks J."/>
            <person name="Borek D."/>
            <person name="Otwinowski Z."/>
            <person name="Grishin N.V."/>
        </authorList>
    </citation>
    <scope>NUCLEOTIDE SEQUENCE [LARGE SCALE GENOMIC DNA]</scope>
    <source>
        <strain evidence="2">CBS 109288 / IBT 7711</strain>
    </source>
</reference>
<proteinExistence type="predicted"/>
<evidence type="ECO:0000313" key="2">
    <source>
        <dbReference type="Proteomes" id="UP000028045"/>
    </source>
</evidence>
<dbReference type="HOGENOM" id="CLU_083980_0_0_1"/>
<dbReference type="OrthoDB" id="9972196at2759"/>
<sequence length="236" mass="26528">MRFLMGRLNGGTHDVARVLVSDMGHIYLYDYNRSLFTQALDYTVVGDLLWVTFYEPDLLYAIDEWSGDMSLYWLNLATNTGELITISTSSLAAMYLEFNYEGTRIDNLFEIIEILRVKPAGYGPYYSIFYPASTPTTTYIFIIYKLTNQVLAYLVAYIGSLLSFIKRQEISTFNLYSPLATPNAAAASEIALASNNVDLYVSNRLTSDPTDSISYFKVNPAWAEPLALISLYSSSG</sequence>